<dbReference type="GO" id="GO:0003676">
    <property type="term" value="F:nucleic acid binding"/>
    <property type="evidence" value="ECO:0007669"/>
    <property type="project" value="InterPro"/>
</dbReference>
<dbReference type="Gene3D" id="3.30.420.10">
    <property type="entry name" value="Ribonuclease H-like superfamily/Ribonuclease H"/>
    <property type="match status" value="1"/>
</dbReference>
<keyword evidence="3" id="KW-1185">Reference proteome</keyword>
<evidence type="ECO:0000313" key="3">
    <source>
        <dbReference type="Proteomes" id="UP000436088"/>
    </source>
</evidence>
<dbReference type="PROSITE" id="PS50994">
    <property type="entry name" value="INTEGRASE"/>
    <property type="match status" value="1"/>
</dbReference>
<reference evidence="2" key="1">
    <citation type="submission" date="2019-09" db="EMBL/GenBank/DDBJ databases">
        <title>Draft genome information of white flower Hibiscus syriacus.</title>
        <authorList>
            <person name="Kim Y.-M."/>
        </authorList>
    </citation>
    <scope>NUCLEOTIDE SEQUENCE [LARGE SCALE GENOMIC DNA]</scope>
    <source>
        <strain evidence="2">YM2019G1</strain>
    </source>
</reference>
<dbReference type="PANTHER" id="PTHR45835:SF99">
    <property type="entry name" value="CHROMO DOMAIN-CONTAINING PROTEIN-RELATED"/>
    <property type="match status" value="1"/>
</dbReference>
<dbReference type="InterPro" id="IPR012337">
    <property type="entry name" value="RNaseH-like_sf"/>
</dbReference>
<dbReference type="Proteomes" id="UP000436088">
    <property type="component" value="Unassembled WGS sequence"/>
</dbReference>
<evidence type="ECO:0000259" key="1">
    <source>
        <dbReference type="PROSITE" id="PS50994"/>
    </source>
</evidence>
<gene>
    <name evidence="2" type="ORF">F3Y22_tig00116965pilonHSYRG00306</name>
</gene>
<feature type="domain" description="Integrase catalytic" evidence="1">
    <location>
        <begin position="12"/>
        <end position="134"/>
    </location>
</feature>
<evidence type="ECO:0000313" key="2">
    <source>
        <dbReference type="EMBL" id="KAE8658923.1"/>
    </source>
</evidence>
<sequence length="284" mass="31926">MKSSSLPPSGLLQPLPLPSLVFEGIPMDFITGLPLSQGKSVIMVVVDRLTKYGHFLALPPHFTSAIVANVFVSEVVCLHGIPVEIVPDRDTHFMTDFWCELHHLKGTTLAMSTTYHPQSDGQTEALNRCLEMYLSCYVSDFSKTWLTMLSWAEYSKYSSGHSLLDAFLVQRDEVLQTLKVNLLKAQARMKTFSDQHRRHMGFNEVRWEGFDAAAATWEDKDQFLKSFLTLNLADKVSANGEGNVVKDIEATAAMEPIAAVRSGSQIKKRPAKYEDFVLNPRQRK</sequence>
<dbReference type="InterPro" id="IPR036397">
    <property type="entry name" value="RNaseH_sf"/>
</dbReference>
<organism evidence="2 3">
    <name type="scientific">Hibiscus syriacus</name>
    <name type="common">Rose of Sharon</name>
    <dbReference type="NCBI Taxonomy" id="106335"/>
    <lineage>
        <taxon>Eukaryota</taxon>
        <taxon>Viridiplantae</taxon>
        <taxon>Streptophyta</taxon>
        <taxon>Embryophyta</taxon>
        <taxon>Tracheophyta</taxon>
        <taxon>Spermatophyta</taxon>
        <taxon>Magnoliopsida</taxon>
        <taxon>eudicotyledons</taxon>
        <taxon>Gunneridae</taxon>
        <taxon>Pentapetalae</taxon>
        <taxon>rosids</taxon>
        <taxon>malvids</taxon>
        <taxon>Malvales</taxon>
        <taxon>Malvaceae</taxon>
        <taxon>Malvoideae</taxon>
        <taxon>Hibiscus</taxon>
    </lineage>
</organism>
<dbReference type="PANTHER" id="PTHR45835">
    <property type="entry name" value="YALI0A06105P"/>
    <property type="match status" value="1"/>
</dbReference>
<name>A0A6A2WIE2_HIBSY</name>
<dbReference type="SUPFAM" id="SSF53098">
    <property type="entry name" value="Ribonuclease H-like"/>
    <property type="match status" value="1"/>
</dbReference>
<comment type="caution">
    <text evidence="2">The sequence shown here is derived from an EMBL/GenBank/DDBJ whole genome shotgun (WGS) entry which is preliminary data.</text>
</comment>
<protein>
    <recommendedName>
        <fullName evidence="1">Integrase catalytic domain-containing protein</fullName>
    </recommendedName>
</protein>
<dbReference type="AlphaFoldDB" id="A0A6A2WIE2"/>
<accession>A0A6A2WIE2</accession>
<dbReference type="InterPro" id="IPR001584">
    <property type="entry name" value="Integrase_cat-core"/>
</dbReference>
<proteinExistence type="predicted"/>
<dbReference type="EMBL" id="VEPZ02001739">
    <property type="protein sequence ID" value="KAE8658923.1"/>
    <property type="molecule type" value="Genomic_DNA"/>
</dbReference>
<dbReference type="GO" id="GO:0015074">
    <property type="term" value="P:DNA integration"/>
    <property type="evidence" value="ECO:0007669"/>
    <property type="project" value="InterPro"/>
</dbReference>